<dbReference type="RefSeq" id="WP_143977099.1">
    <property type="nucleotide sequence ID" value="NZ_PNOT02000317.1"/>
</dbReference>
<reference evidence="1" key="1">
    <citation type="submission" date="2019-07" db="EMBL/GenBank/DDBJ databases">
        <title>Mesorhizobum intechiensis sp. nov. isolated from nodules of Lotus tenuis growing in lowlands of the Flooding Pampa, Argentina.</title>
        <authorList>
            <person name="Estrella M.J."/>
            <person name="Torres Tejerizo G.A."/>
            <person name="Cumpa Velazquez L.M."/>
            <person name="Fontana F."/>
            <person name="Hansen L."/>
            <person name="Pistorio M."/>
            <person name="Sannazzaro A.I."/>
        </authorList>
    </citation>
    <scope>NUCLEOTIDE SEQUENCE</scope>
    <source>
        <strain evidence="1">BD68</strain>
    </source>
</reference>
<organism evidence="1 2">
    <name type="scientific">Mesorhizobium intechi</name>
    <dbReference type="NCBI Taxonomy" id="537601"/>
    <lineage>
        <taxon>Bacteria</taxon>
        <taxon>Pseudomonadati</taxon>
        <taxon>Pseudomonadota</taxon>
        <taxon>Alphaproteobacteria</taxon>
        <taxon>Hyphomicrobiales</taxon>
        <taxon>Phyllobacteriaceae</taxon>
        <taxon>Mesorhizobium</taxon>
    </lineage>
</organism>
<sequence>MKPALPLLLSLNGGYVDTAGFLALQGLFTAHVTGNFVT</sequence>
<comment type="caution">
    <text evidence="1">The sequence shown here is derived from an EMBL/GenBank/DDBJ whole genome shotgun (WGS) entry which is preliminary data.</text>
</comment>
<dbReference type="InterPro" id="IPR010699">
    <property type="entry name" value="DUF1275"/>
</dbReference>
<protein>
    <submittedName>
        <fullName evidence="1">DUF1275 domain-containing protein</fullName>
    </submittedName>
</protein>
<dbReference type="Proteomes" id="UP000235507">
    <property type="component" value="Unassembled WGS sequence"/>
</dbReference>
<accession>A0A8T9AJS9</accession>
<name>A0A8T9AJS9_9HYPH</name>
<keyword evidence="2" id="KW-1185">Reference proteome</keyword>
<dbReference type="AlphaFoldDB" id="A0A8T9AJS9"/>
<evidence type="ECO:0000313" key="1">
    <source>
        <dbReference type="EMBL" id="TSE03230.1"/>
    </source>
</evidence>
<dbReference type="Pfam" id="PF06912">
    <property type="entry name" value="DUF1275"/>
    <property type="match status" value="1"/>
</dbReference>
<evidence type="ECO:0000313" key="2">
    <source>
        <dbReference type="Proteomes" id="UP000235507"/>
    </source>
</evidence>
<proteinExistence type="predicted"/>
<feature type="non-terminal residue" evidence="1">
    <location>
        <position position="38"/>
    </location>
</feature>
<gene>
    <name evidence="1" type="ORF">C1D09_026925</name>
</gene>
<dbReference type="OrthoDB" id="7676651at2"/>
<dbReference type="EMBL" id="PNOT02000317">
    <property type="protein sequence ID" value="TSE03230.1"/>
    <property type="molecule type" value="Genomic_DNA"/>
</dbReference>